<dbReference type="RefSeq" id="XP_011213595.2">
    <property type="nucleotide sequence ID" value="XM_011215293.4"/>
</dbReference>
<dbReference type="CDD" id="cd09631">
    <property type="entry name" value="DOMON_DOH"/>
    <property type="match status" value="1"/>
</dbReference>
<evidence type="ECO:0000313" key="7">
    <source>
        <dbReference type="Proteomes" id="UP001652620"/>
    </source>
</evidence>
<feature type="domain" description="DM13" evidence="5">
    <location>
        <begin position="51"/>
        <end position="160"/>
    </location>
</feature>
<dbReference type="RefSeq" id="XP_011213589.2">
    <property type="nucleotide sequence ID" value="XM_011215287.4"/>
</dbReference>
<accession>A0A034VVH1</accession>
<dbReference type="SMART" id="SM00664">
    <property type="entry name" value="DoH"/>
    <property type="match status" value="1"/>
</dbReference>
<dbReference type="RefSeq" id="XP_011213591.2">
    <property type="nucleotide sequence ID" value="XM_011215289.4"/>
</dbReference>
<dbReference type="Proteomes" id="UP001652620">
    <property type="component" value="Chromosome 2"/>
</dbReference>
<feature type="domain" description="DM13" evidence="5">
    <location>
        <begin position="161"/>
        <end position="275"/>
    </location>
</feature>
<dbReference type="RefSeq" id="XP_011213592.2">
    <property type="nucleotide sequence ID" value="XM_011215290.4"/>
</dbReference>
<evidence type="ECO:0000256" key="2">
    <source>
        <dbReference type="SAM" id="MobiDB-lite"/>
    </source>
</evidence>
<gene>
    <name evidence="6" type="primary">SKEL2</name>
    <name evidence="8 9" type="synonym">LOC105233257</name>
</gene>
<keyword evidence="3" id="KW-0812">Transmembrane</keyword>
<name>A0A034VVH1_BACDO</name>
<dbReference type="RefSeq" id="XP_019848393.1">
    <property type="nucleotide sequence ID" value="XM_019992834.2"/>
</dbReference>
<protein>
    <submittedName>
        <fullName evidence="6">Protein Skeletor, isoforms D/E</fullName>
    </submittedName>
    <submittedName>
        <fullName evidence="8 9">protein Skeletor, isoforms B/C isoform X1</fullName>
    </submittedName>
</protein>
<keyword evidence="7" id="KW-1185">Reference proteome</keyword>
<reference evidence="6" key="1">
    <citation type="journal article" date="2014" name="BMC Genomics">
        <title>Characterizing the developmental transcriptome of the oriental fruit fly, Bactrocera dorsalis (Diptera: Tephritidae) through comparative genomic analysis with Drosophila melanogaster utilizing modENCODE datasets.</title>
        <authorList>
            <person name="Geib S.M."/>
            <person name="Calla B."/>
            <person name="Hall B."/>
            <person name="Hou S."/>
            <person name="Manoukis N.C."/>
        </authorList>
    </citation>
    <scope>NUCLEOTIDE SEQUENCE</scope>
    <source>
        <strain evidence="6">Punador</strain>
    </source>
</reference>
<dbReference type="InterPro" id="IPR019545">
    <property type="entry name" value="DM13_domain"/>
</dbReference>
<feature type="transmembrane region" description="Helical" evidence="3">
    <location>
        <begin position="26"/>
        <end position="50"/>
    </location>
</feature>
<dbReference type="PANTHER" id="PTHR24036:SF13">
    <property type="entry name" value="PROTEIN SKELETOR, ISOFORMS D_E"/>
    <property type="match status" value="1"/>
</dbReference>
<dbReference type="KEGG" id="bdr:105233257"/>
<feature type="compositionally biased region" description="Acidic residues" evidence="2">
    <location>
        <begin position="478"/>
        <end position="488"/>
    </location>
</feature>
<feature type="region of interest" description="Disordered" evidence="2">
    <location>
        <begin position="464"/>
        <end position="491"/>
    </location>
</feature>
<dbReference type="InterPro" id="IPR005018">
    <property type="entry name" value="DOMON_domain"/>
</dbReference>
<evidence type="ECO:0000313" key="9">
    <source>
        <dbReference type="RefSeq" id="XP_019848393.1"/>
    </source>
</evidence>
<dbReference type="SMART" id="SM00686">
    <property type="entry name" value="DM13"/>
    <property type="match status" value="2"/>
</dbReference>
<evidence type="ECO:0000313" key="8">
    <source>
        <dbReference type="RefSeq" id="XP_011213592.1"/>
    </source>
</evidence>
<proteinExistence type="predicted"/>
<sequence length="1458" mass="162556">MYHNSNGRITSKHHFTNYNMAPLMQILLKALIGLICVRINILVSASFPYYGTKIGALTRLHHGVSGDVYAVDSRTLFIKNFNYDGEAPAAYFYVGSTAKPSNDGAQRLRDERGGVTALNRRYRNKDITLPLPDGKTLRDFKWFSVWCDEFAVNFGHVSIPGDLDFPRPQKIASLKGVHAVSSDNIVIVDAQTLLIPNFSYDGEAPDAKFWVGRGHRPSPQGLRIPDENGKEIPLRRYDRKTIVLTLPDDLTIFDIGHFGVWCEAFTVDFGHVRIPEGLNVPPSLKMLGISPQSRLNCEVLYDDLAFEVRWAVAGDSIVIQLIAKLDDNEYMSFGVSKNHEESKMIGSDVVVAWVEKDTGKGFAVDYYLSDKSQCSGGLGVCPKVNIENGTNTIRLLNAAWVNGYSIVTYQRSLQSNNTLDVPILVNLSQAIVWGIGPLNERNEASYHTYFTRYSTRIDFGRQPIWNCPSPEGSKTGGESEEDSYDDNEQSNLQSYSAHRITLSSNNTQSEEFYDNRPQALQSPSRRQETRPLQQARPHQQPIPTPKPTSTNGAWDIPAIQCYEPEDGVFYAQMGPTGGKHGYSAITGHVGWGISWYINGLLIPEINVVRGKTYTFVVEGGIDADIPAKYHPFYITDDSVGGYEHKREEDKKSVRIFAGVHRSRSGQVSPTGVGRLCNWTPDVDGPPADDYQSFGAYQRTLTLKCDIGEPGVITWTPDRNTPDTVYYQCFTHRYLGWKIHVHDTCDDSEFSASASEKHEELAPHFNPADADAEASIRHETKVSPNDNFLLKHQTNLLKNHNMNGTPPKLSFEITKSSEITKLISDGIRAAEALEQSIIKNTNINNANISMSTIPKIKYDNPMEISHTQFQQQSNMKPVTSIKKNAVETISLAETPQETLQLGPLISTAVPEILHGENYVNLNEKNPQIFSKASSKKTLSSTSSIPLNLLHHHSQHTKSHNHLYNLTNIPAQKPIGLSEFLRPPQNAELLHAVKLPGRRPLLRPLKKLPSAKPLLPYLPQRAPQISIQPVPQPSVIVSHYRKTFPGLLKTFLNEKLFPIQSVAASVLLLGEPTTLNEHRKNEAPLVHTKLSSSIPVPYNDTVPQESNTTIIFVNNESHTNSKKHDKPKSTKIKNGFKPDSVVIESGFRPIIRTDGRPQHLIINQIAHRREDPGLEIDEVMETDTLFLTAQKVTQTQNFEPMFIPSPLDSTNVTNMIHNVVLSSPSSNLNELSLNISENFPNSAKFHNLTIEDNLSEMEDERSEATGNFDGAVTKTSMKNDKPDEDSLIEPGNQSLFIEDIMSEMEQIDDENDREAQAAERIDTYYLPPDNRKIPHSSLPSGAVVTFDGKSIVDGNLVLPPKLETFESTNPRRQAHGLSQIEQLIRSTPQVQPFRGEIPQPVVEFLSNERSRNRVTGSGGGGMVGAIGFENPGPYLPLTSLSPPRVHSTKLQLLHSSTYRQ</sequence>
<feature type="domain" description="DOMON" evidence="4">
    <location>
        <begin position="304"/>
        <end position="436"/>
    </location>
</feature>
<reference evidence="8 9" key="2">
    <citation type="submission" date="2022-04" db="UniProtKB">
        <authorList>
            <consortium name="RefSeq"/>
        </authorList>
    </citation>
    <scope>IDENTIFICATION</scope>
    <source>
        <strain evidence="8 9">Punador</strain>
    </source>
</reference>
<evidence type="ECO:0000259" key="4">
    <source>
        <dbReference type="PROSITE" id="PS50836"/>
    </source>
</evidence>
<evidence type="ECO:0000313" key="6">
    <source>
        <dbReference type="EMBL" id="JAC45533.1"/>
    </source>
</evidence>
<dbReference type="EMBL" id="GAKP01013419">
    <property type="protein sequence ID" value="JAC45533.1"/>
    <property type="molecule type" value="Transcribed_RNA"/>
</dbReference>
<feature type="region of interest" description="Disordered" evidence="2">
    <location>
        <begin position="504"/>
        <end position="554"/>
    </location>
</feature>
<evidence type="ECO:0000256" key="1">
    <source>
        <dbReference type="ARBA" id="ARBA00022737"/>
    </source>
</evidence>
<dbReference type="Pfam" id="PF03351">
    <property type="entry name" value="DOMON"/>
    <property type="match status" value="1"/>
</dbReference>
<dbReference type="RefSeq" id="XP_011213594.2">
    <property type="nucleotide sequence ID" value="XM_011215292.4"/>
</dbReference>
<dbReference type="Pfam" id="PF10517">
    <property type="entry name" value="DM13"/>
    <property type="match status" value="2"/>
</dbReference>
<dbReference type="CTD" id="131892018"/>
<dbReference type="InterPro" id="IPR045266">
    <property type="entry name" value="DOH_DOMON"/>
</dbReference>
<dbReference type="InterPro" id="IPR057443">
    <property type="entry name" value="At5g54830-like"/>
</dbReference>
<keyword evidence="3" id="KW-1133">Transmembrane helix</keyword>
<evidence type="ECO:0000259" key="5">
    <source>
        <dbReference type="PROSITE" id="PS51549"/>
    </source>
</evidence>
<evidence type="ECO:0000256" key="3">
    <source>
        <dbReference type="SAM" id="Phobius"/>
    </source>
</evidence>
<feature type="region of interest" description="Disordered" evidence="2">
    <location>
        <begin position="1261"/>
        <end position="1284"/>
    </location>
</feature>
<dbReference type="PROSITE" id="PS50836">
    <property type="entry name" value="DOMON"/>
    <property type="match status" value="1"/>
</dbReference>
<dbReference type="Pfam" id="PF25489">
    <property type="entry name" value="At5g54830"/>
    <property type="match status" value="1"/>
</dbReference>
<dbReference type="RefSeq" id="XP_011213592.1">
    <property type="nucleotide sequence ID" value="XM_011215290.3"/>
</dbReference>
<dbReference type="PANTHER" id="PTHR24036">
    <property type="entry name" value="SKELETOR-RELATED"/>
    <property type="match status" value="1"/>
</dbReference>
<organism evidence="6">
    <name type="scientific">Bactrocera dorsalis</name>
    <name type="common">Oriental fruit fly</name>
    <name type="synonym">Dacus dorsalis</name>
    <dbReference type="NCBI Taxonomy" id="27457"/>
    <lineage>
        <taxon>Eukaryota</taxon>
        <taxon>Metazoa</taxon>
        <taxon>Ecdysozoa</taxon>
        <taxon>Arthropoda</taxon>
        <taxon>Hexapoda</taxon>
        <taxon>Insecta</taxon>
        <taxon>Pterygota</taxon>
        <taxon>Neoptera</taxon>
        <taxon>Endopterygota</taxon>
        <taxon>Diptera</taxon>
        <taxon>Brachycera</taxon>
        <taxon>Muscomorpha</taxon>
        <taxon>Tephritoidea</taxon>
        <taxon>Tephritidae</taxon>
        <taxon>Bactrocera</taxon>
        <taxon>Bactrocera</taxon>
    </lineage>
</organism>
<keyword evidence="3" id="KW-0472">Membrane</keyword>
<dbReference type="PROSITE" id="PS51549">
    <property type="entry name" value="DM13"/>
    <property type="match status" value="2"/>
</dbReference>
<dbReference type="RefSeq" id="XP_019848393.2">
    <property type="nucleotide sequence ID" value="XM_019992834.3"/>
</dbReference>
<dbReference type="RefSeq" id="XP_011213593.2">
    <property type="nucleotide sequence ID" value="XM_011215291.4"/>
</dbReference>
<dbReference type="GeneID" id="105233257"/>
<dbReference type="OrthoDB" id="2448405at2759"/>
<dbReference type="InterPro" id="IPR052126">
    <property type="entry name" value="Spindle_Org/Thrombomodulin"/>
</dbReference>
<keyword evidence="1" id="KW-0677">Repeat</keyword>